<keyword evidence="9" id="KW-0812">Transmembrane</keyword>
<evidence type="ECO:0000313" key="11">
    <source>
        <dbReference type="EMBL" id="CAG9797071.1"/>
    </source>
</evidence>
<keyword evidence="6" id="KW-0862">Zinc</keyword>
<reference evidence="11" key="2">
    <citation type="submission" date="2022-10" db="EMBL/GenBank/DDBJ databases">
        <authorList>
            <consortium name="ENA_rothamsted_submissions"/>
            <consortium name="culmorum"/>
            <person name="King R."/>
        </authorList>
    </citation>
    <scope>NUCLEOTIDE SEQUENCE</scope>
</reference>
<sequence length="153" mass="17122">MNTEKTPYPPAYAEVYPIISQPEPNAYNAIGWQQQPTEESQGFEVQPTQPAPPAYSPIQQPVATATVLRNQSRIGLYPIKLTPCPSCLRETKTTISFATTLKTHLFALILCVACCWCCAPLPYITNNATKTANHFCENCKMYIGSYDRNPCKW</sequence>
<accession>A0A9N9WM09</accession>
<dbReference type="Proteomes" id="UP001153620">
    <property type="component" value="Chromosome 1"/>
</dbReference>
<comment type="similarity">
    <text evidence="4">Belongs to the CDIP1/LITAF family.</text>
</comment>
<keyword evidence="7 9" id="KW-0472">Membrane</keyword>
<name>A0A9N9WM09_9DIPT</name>
<keyword evidence="9" id="KW-1133">Transmembrane helix</keyword>
<comment type="subcellular location">
    <subcellularLocation>
        <location evidence="2">Endosome membrane</location>
        <topology evidence="2">Peripheral membrane protein</topology>
    </subcellularLocation>
    <subcellularLocation>
        <location evidence="1">Late endosome membrane</location>
    </subcellularLocation>
    <subcellularLocation>
        <location evidence="3">Lysosome membrane</location>
        <topology evidence="3">Peripheral membrane protein</topology>
        <orientation evidence="3">Cytoplasmic side</orientation>
    </subcellularLocation>
</comment>
<dbReference type="EMBL" id="OU895877">
    <property type="protein sequence ID" value="CAG9797071.1"/>
    <property type="molecule type" value="Genomic_DNA"/>
</dbReference>
<reference evidence="11" key="1">
    <citation type="submission" date="2022-01" db="EMBL/GenBank/DDBJ databases">
        <authorList>
            <person name="King R."/>
        </authorList>
    </citation>
    <scope>NUCLEOTIDE SEQUENCE</scope>
</reference>
<proteinExistence type="inferred from homology"/>
<evidence type="ECO:0000256" key="5">
    <source>
        <dbReference type="ARBA" id="ARBA00022723"/>
    </source>
</evidence>
<evidence type="ECO:0000256" key="6">
    <source>
        <dbReference type="ARBA" id="ARBA00022833"/>
    </source>
</evidence>
<evidence type="ECO:0000259" key="10">
    <source>
        <dbReference type="PROSITE" id="PS51837"/>
    </source>
</evidence>
<evidence type="ECO:0000256" key="4">
    <source>
        <dbReference type="ARBA" id="ARBA00005975"/>
    </source>
</evidence>
<evidence type="ECO:0000256" key="8">
    <source>
        <dbReference type="SAM" id="MobiDB-lite"/>
    </source>
</evidence>
<evidence type="ECO:0000256" key="1">
    <source>
        <dbReference type="ARBA" id="ARBA00004414"/>
    </source>
</evidence>
<dbReference type="InterPro" id="IPR037519">
    <property type="entry name" value="LITAF_fam"/>
</dbReference>
<keyword evidence="12" id="KW-1185">Reference proteome</keyword>
<organism evidence="11 12">
    <name type="scientific">Chironomus riparius</name>
    <dbReference type="NCBI Taxonomy" id="315576"/>
    <lineage>
        <taxon>Eukaryota</taxon>
        <taxon>Metazoa</taxon>
        <taxon>Ecdysozoa</taxon>
        <taxon>Arthropoda</taxon>
        <taxon>Hexapoda</taxon>
        <taxon>Insecta</taxon>
        <taxon>Pterygota</taxon>
        <taxon>Neoptera</taxon>
        <taxon>Endopterygota</taxon>
        <taxon>Diptera</taxon>
        <taxon>Nematocera</taxon>
        <taxon>Chironomoidea</taxon>
        <taxon>Chironomidae</taxon>
        <taxon>Chironominae</taxon>
        <taxon>Chironomus</taxon>
    </lineage>
</organism>
<dbReference type="OrthoDB" id="5599753at2759"/>
<evidence type="ECO:0000313" key="12">
    <source>
        <dbReference type="Proteomes" id="UP001153620"/>
    </source>
</evidence>
<dbReference type="GO" id="GO:0008270">
    <property type="term" value="F:zinc ion binding"/>
    <property type="evidence" value="ECO:0007669"/>
    <property type="project" value="TreeGrafter"/>
</dbReference>
<dbReference type="GO" id="GO:0031902">
    <property type="term" value="C:late endosome membrane"/>
    <property type="evidence" value="ECO:0007669"/>
    <property type="project" value="UniProtKB-SubCell"/>
</dbReference>
<dbReference type="PROSITE" id="PS51837">
    <property type="entry name" value="LITAF"/>
    <property type="match status" value="1"/>
</dbReference>
<dbReference type="AlphaFoldDB" id="A0A9N9WM09"/>
<gene>
    <name evidence="11" type="ORF">CHIRRI_LOCUS72</name>
</gene>
<dbReference type="InterPro" id="IPR006629">
    <property type="entry name" value="LITAF"/>
</dbReference>
<dbReference type="PANTHER" id="PTHR23292:SF14">
    <property type="entry name" value="FI16615P1-RELATED"/>
    <property type="match status" value="1"/>
</dbReference>
<feature type="transmembrane region" description="Helical" evidence="9">
    <location>
        <begin position="105"/>
        <end position="124"/>
    </location>
</feature>
<protein>
    <recommendedName>
        <fullName evidence="10">LITAF domain-containing protein</fullName>
    </recommendedName>
</protein>
<dbReference type="SMART" id="SM00714">
    <property type="entry name" value="LITAF"/>
    <property type="match status" value="1"/>
</dbReference>
<feature type="region of interest" description="Disordered" evidence="8">
    <location>
        <begin position="36"/>
        <end position="56"/>
    </location>
</feature>
<evidence type="ECO:0000256" key="9">
    <source>
        <dbReference type="SAM" id="Phobius"/>
    </source>
</evidence>
<evidence type="ECO:0000256" key="3">
    <source>
        <dbReference type="ARBA" id="ARBA00004630"/>
    </source>
</evidence>
<feature type="domain" description="LITAF" evidence="10">
    <location>
        <begin position="64"/>
        <end position="148"/>
    </location>
</feature>
<keyword evidence="5" id="KW-0479">Metal-binding</keyword>
<evidence type="ECO:0000256" key="7">
    <source>
        <dbReference type="ARBA" id="ARBA00023136"/>
    </source>
</evidence>
<dbReference type="PANTHER" id="PTHR23292">
    <property type="entry name" value="LIPOPOLYSACCHARIDE-INDUCED TUMOR NECROSIS FACTOR-ALPHA FACTOR"/>
    <property type="match status" value="1"/>
</dbReference>
<evidence type="ECO:0000256" key="2">
    <source>
        <dbReference type="ARBA" id="ARBA00004481"/>
    </source>
</evidence>
<dbReference type="GO" id="GO:0005765">
    <property type="term" value="C:lysosomal membrane"/>
    <property type="evidence" value="ECO:0007669"/>
    <property type="project" value="UniProtKB-SubCell"/>
</dbReference>
<dbReference type="Pfam" id="PF10601">
    <property type="entry name" value="zf-LITAF-like"/>
    <property type="match status" value="1"/>
</dbReference>